<accession>A0A317X8I5</accession>
<dbReference type="GO" id="GO:0008061">
    <property type="term" value="F:chitin binding"/>
    <property type="evidence" value="ECO:0007669"/>
    <property type="project" value="InterPro"/>
</dbReference>
<reference evidence="14 15" key="1">
    <citation type="submission" date="2016-12" db="EMBL/GenBank/DDBJ databases">
        <title>The genomes of Aspergillus section Nigri reveals drivers in fungal speciation.</title>
        <authorList>
            <consortium name="DOE Joint Genome Institute"/>
            <person name="Vesth T.C."/>
            <person name="Nybo J."/>
            <person name="Theobald S."/>
            <person name="Brandl J."/>
            <person name="Frisvad J.C."/>
            <person name="Nielsen K.F."/>
            <person name="Lyhne E.K."/>
            <person name="Kogle M.E."/>
            <person name="Kuo A."/>
            <person name="Riley R."/>
            <person name="Clum A."/>
            <person name="Nolan M."/>
            <person name="Lipzen A."/>
            <person name="Salamov A."/>
            <person name="Henrissat B."/>
            <person name="Wiebenga A."/>
            <person name="De Vries R.P."/>
            <person name="Grigoriev I.V."/>
            <person name="Mortensen U.H."/>
            <person name="Andersen M.R."/>
            <person name="Baker S.E."/>
        </authorList>
    </citation>
    <scope>NUCLEOTIDE SEQUENCE [LARGE SCALE GENOMIC DNA]</scope>
    <source>
        <strain evidence="14 15">CBS 115572</strain>
    </source>
</reference>
<dbReference type="SMART" id="SM00636">
    <property type="entry name" value="Glyco_18"/>
    <property type="match status" value="1"/>
</dbReference>
<dbReference type="STRING" id="1450535.A0A317X8I5"/>
<dbReference type="Gene3D" id="3.20.20.80">
    <property type="entry name" value="Glycosidases"/>
    <property type="match status" value="1"/>
</dbReference>
<evidence type="ECO:0000256" key="10">
    <source>
        <dbReference type="RuleBase" id="RU000489"/>
    </source>
</evidence>
<gene>
    <name evidence="14" type="ORF">BO94DRAFT_457741</name>
</gene>
<dbReference type="Proteomes" id="UP000246702">
    <property type="component" value="Unassembled WGS sequence"/>
</dbReference>
<dbReference type="GO" id="GO:0008843">
    <property type="term" value="F:endochitinase activity"/>
    <property type="evidence" value="ECO:0007669"/>
    <property type="project" value="UniProtKB-EC"/>
</dbReference>
<dbReference type="GO" id="GO:0000272">
    <property type="term" value="P:polysaccharide catabolic process"/>
    <property type="evidence" value="ECO:0007669"/>
    <property type="project" value="UniProtKB-KW"/>
</dbReference>
<dbReference type="AlphaFoldDB" id="A0A317X8I5"/>
<keyword evidence="12" id="KW-0732">Signal</keyword>
<dbReference type="GeneID" id="37109902"/>
<keyword evidence="4 10" id="KW-0378">Hydrolase</keyword>
<dbReference type="CDD" id="cd06548">
    <property type="entry name" value="GH18_chitinase"/>
    <property type="match status" value="1"/>
</dbReference>
<evidence type="ECO:0000256" key="1">
    <source>
        <dbReference type="ARBA" id="ARBA00000822"/>
    </source>
</evidence>
<evidence type="ECO:0000313" key="14">
    <source>
        <dbReference type="EMBL" id="PWY94511.1"/>
    </source>
</evidence>
<dbReference type="SUPFAM" id="SSF51445">
    <property type="entry name" value="(Trans)glycosidases"/>
    <property type="match status" value="1"/>
</dbReference>
<dbReference type="EMBL" id="MSFK01000004">
    <property type="protein sequence ID" value="PWY94511.1"/>
    <property type="molecule type" value="Genomic_DNA"/>
</dbReference>
<dbReference type="FunFam" id="3.10.50.10:FF:000005">
    <property type="entry name" value="Endochitinase B1"/>
    <property type="match status" value="1"/>
</dbReference>
<dbReference type="RefSeq" id="XP_025471272.1">
    <property type="nucleotide sequence ID" value="XM_025607759.1"/>
</dbReference>
<comment type="similarity">
    <text evidence="2">Belongs to the glycosyl hydrolase 18 family. Chitinase class V subfamily.</text>
</comment>
<dbReference type="FunFam" id="3.20.20.80:FF:000095">
    <property type="entry name" value="Endochitinase B1"/>
    <property type="match status" value="1"/>
</dbReference>
<feature type="compositionally biased region" description="Basic residues" evidence="11">
    <location>
        <begin position="26"/>
        <end position="38"/>
    </location>
</feature>
<dbReference type="GO" id="GO:0006032">
    <property type="term" value="P:chitin catabolic process"/>
    <property type="evidence" value="ECO:0007669"/>
    <property type="project" value="UniProtKB-KW"/>
</dbReference>
<evidence type="ECO:0000256" key="2">
    <source>
        <dbReference type="ARBA" id="ARBA00008682"/>
    </source>
</evidence>
<dbReference type="SUPFAM" id="SSF54556">
    <property type="entry name" value="Chitinase insertion domain"/>
    <property type="match status" value="1"/>
</dbReference>
<dbReference type="OrthoDB" id="76388at2759"/>
<feature type="signal peptide" evidence="12">
    <location>
        <begin position="1"/>
        <end position="22"/>
    </location>
</feature>
<evidence type="ECO:0000256" key="8">
    <source>
        <dbReference type="ARBA" id="ARBA00023295"/>
    </source>
</evidence>
<keyword evidence="6" id="KW-0325">Glycoprotein</keyword>
<comment type="catalytic activity">
    <reaction evidence="1">
        <text>Random endo-hydrolysis of N-acetyl-beta-D-glucosaminide (1-&gt;4)-beta-linkages in chitin and chitodextrins.</text>
        <dbReference type="EC" id="3.2.1.14"/>
    </reaction>
</comment>
<feature type="chain" id="PRO_5016386499" description="chitinase" evidence="12">
    <location>
        <begin position="23"/>
        <end position="446"/>
    </location>
</feature>
<evidence type="ECO:0000259" key="13">
    <source>
        <dbReference type="PROSITE" id="PS51910"/>
    </source>
</evidence>
<dbReference type="InterPro" id="IPR050314">
    <property type="entry name" value="Glycosyl_Hydrlase_18"/>
</dbReference>
<feature type="compositionally biased region" description="Low complexity" evidence="11">
    <location>
        <begin position="40"/>
        <end position="56"/>
    </location>
</feature>
<keyword evidence="15" id="KW-1185">Reference proteome</keyword>
<keyword evidence="5" id="KW-0146">Chitin degradation</keyword>
<dbReference type="PROSITE" id="PS01095">
    <property type="entry name" value="GH18_1"/>
    <property type="match status" value="1"/>
</dbReference>
<keyword evidence="7" id="KW-0119">Carbohydrate metabolism</keyword>
<feature type="region of interest" description="Disordered" evidence="11">
    <location>
        <begin position="26"/>
        <end position="56"/>
    </location>
</feature>
<sequence length="446" mass="48972">MKFSFLLLLSLVLLLHGTVIHSHRSGHAGSLHHRHHRSLTTADSSTDNSTDSSTDSRTGYKSIAYYVNWAIYGRNHNPQDIPAEKLTHILYAFSNIRSDGEVYLSDTWSDIEKHYAGDSWNDVGTNVYGCVKQLYLLKQNNRKLKVLLSIGGWTYSSNFVTPASSEQGRKKFASSAVKLLADLGFDGLDVDWEYPANDAQARDMVALLREIRAELDRYSRERANGKHFLLSIASPAGNTLHLASMDTVLDFWNLMAYDYSGSWDTKSGHLANLYASSDNPASTPFNTEQAISAYVAAGIAPNKIILGMPLYGRGFTNTDGPGKPFNGVGDGSWEKGVWDYKALPQSGASVVELNNIGASYSYDAAKKTMISYDSPAIAKVKADYIKKRGLGGAMWWETSGDKKGSESLISTVVDSLGGTAALDSTENQLDYPASKYDNIRKGIQRL</sequence>
<evidence type="ECO:0000256" key="7">
    <source>
        <dbReference type="ARBA" id="ARBA00023277"/>
    </source>
</evidence>
<dbReference type="InterPro" id="IPR017853">
    <property type="entry name" value="GH"/>
</dbReference>
<dbReference type="EC" id="3.2.1.14" evidence="3"/>
<dbReference type="PANTHER" id="PTHR11177:SF317">
    <property type="entry name" value="CHITINASE 12-RELATED"/>
    <property type="match status" value="1"/>
</dbReference>
<dbReference type="InterPro" id="IPR001579">
    <property type="entry name" value="Glyco_hydro_18_chit_AS"/>
</dbReference>
<dbReference type="PROSITE" id="PS51910">
    <property type="entry name" value="GH18_2"/>
    <property type="match status" value="1"/>
</dbReference>
<dbReference type="GO" id="GO:0005576">
    <property type="term" value="C:extracellular region"/>
    <property type="evidence" value="ECO:0007669"/>
    <property type="project" value="TreeGrafter"/>
</dbReference>
<dbReference type="InterPro" id="IPR011583">
    <property type="entry name" value="Chitinase_II/V-like_cat"/>
</dbReference>
<evidence type="ECO:0000256" key="4">
    <source>
        <dbReference type="ARBA" id="ARBA00022801"/>
    </source>
</evidence>
<dbReference type="InterPro" id="IPR029070">
    <property type="entry name" value="Chitinase_insertion_sf"/>
</dbReference>
<dbReference type="PANTHER" id="PTHR11177">
    <property type="entry name" value="CHITINASE"/>
    <property type="match status" value="1"/>
</dbReference>
<dbReference type="Gene3D" id="3.10.50.10">
    <property type="match status" value="1"/>
</dbReference>
<dbReference type="Pfam" id="PF00704">
    <property type="entry name" value="Glyco_hydro_18"/>
    <property type="match status" value="1"/>
</dbReference>
<name>A0A317X8I5_9EURO</name>
<keyword evidence="8 10" id="KW-0326">Glycosidase</keyword>
<evidence type="ECO:0000256" key="12">
    <source>
        <dbReference type="SAM" id="SignalP"/>
    </source>
</evidence>
<organism evidence="14 15">
    <name type="scientific">Aspergillus sclerotioniger CBS 115572</name>
    <dbReference type="NCBI Taxonomy" id="1450535"/>
    <lineage>
        <taxon>Eukaryota</taxon>
        <taxon>Fungi</taxon>
        <taxon>Dikarya</taxon>
        <taxon>Ascomycota</taxon>
        <taxon>Pezizomycotina</taxon>
        <taxon>Eurotiomycetes</taxon>
        <taxon>Eurotiomycetidae</taxon>
        <taxon>Eurotiales</taxon>
        <taxon>Aspergillaceae</taxon>
        <taxon>Aspergillus</taxon>
        <taxon>Aspergillus subgen. Circumdati</taxon>
    </lineage>
</organism>
<evidence type="ECO:0000256" key="9">
    <source>
        <dbReference type="ARBA" id="ARBA00023326"/>
    </source>
</evidence>
<evidence type="ECO:0000256" key="11">
    <source>
        <dbReference type="SAM" id="MobiDB-lite"/>
    </source>
</evidence>
<evidence type="ECO:0000313" key="15">
    <source>
        <dbReference type="Proteomes" id="UP000246702"/>
    </source>
</evidence>
<evidence type="ECO:0000256" key="3">
    <source>
        <dbReference type="ARBA" id="ARBA00012729"/>
    </source>
</evidence>
<dbReference type="InterPro" id="IPR001223">
    <property type="entry name" value="Glyco_hydro18_cat"/>
</dbReference>
<evidence type="ECO:0000256" key="5">
    <source>
        <dbReference type="ARBA" id="ARBA00023024"/>
    </source>
</evidence>
<comment type="caution">
    <text evidence="14">The sequence shown here is derived from an EMBL/GenBank/DDBJ whole genome shotgun (WGS) entry which is preliminary data.</text>
</comment>
<evidence type="ECO:0000256" key="6">
    <source>
        <dbReference type="ARBA" id="ARBA00023180"/>
    </source>
</evidence>
<protein>
    <recommendedName>
        <fullName evidence="3">chitinase</fullName>
        <ecNumber evidence="3">3.2.1.14</ecNumber>
    </recommendedName>
</protein>
<keyword evidence="9" id="KW-0624">Polysaccharide degradation</keyword>
<proteinExistence type="inferred from homology"/>
<feature type="domain" description="GH18" evidence="13">
    <location>
        <begin position="60"/>
        <end position="419"/>
    </location>
</feature>